<feature type="domain" description="Sialidase" evidence="1">
    <location>
        <begin position="140"/>
        <end position="348"/>
    </location>
</feature>
<dbReference type="InterPro" id="IPR011040">
    <property type="entry name" value="Sialidase"/>
</dbReference>
<dbReference type="GO" id="GO:0005737">
    <property type="term" value="C:cytoplasm"/>
    <property type="evidence" value="ECO:0007669"/>
    <property type="project" value="TreeGrafter"/>
</dbReference>
<dbReference type="SUPFAM" id="SSF50939">
    <property type="entry name" value="Sialidases"/>
    <property type="match status" value="1"/>
</dbReference>
<dbReference type="Proteomes" id="UP000007799">
    <property type="component" value="Unassembled WGS sequence"/>
</dbReference>
<dbReference type="RefSeq" id="XP_004998364.1">
    <property type="nucleotide sequence ID" value="XM_004998307.1"/>
</dbReference>
<dbReference type="EMBL" id="GL832956">
    <property type="protein sequence ID" value="EGD76189.1"/>
    <property type="molecule type" value="Genomic_DNA"/>
</dbReference>
<dbReference type="OMA" id="IRSYDAC"/>
<dbReference type="GO" id="GO:0009313">
    <property type="term" value="P:oligosaccharide catabolic process"/>
    <property type="evidence" value="ECO:0007669"/>
    <property type="project" value="TreeGrafter"/>
</dbReference>
<dbReference type="GO" id="GO:0006689">
    <property type="term" value="P:ganglioside catabolic process"/>
    <property type="evidence" value="ECO:0007669"/>
    <property type="project" value="TreeGrafter"/>
</dbReference>
<dbReference type="STRING" id="946362.F2TXT0"/>
<gene>
    <name evidence="2" type="ORF">PTSG_00896</name>
</gene>
<dbReference type="Gene3D" id="2.120.10.10">
    <property type="match status" value="1"/>
</dbReference>
<dbReference type="PANTHER" id="PTHR10628">
    <property type="entry name" value="SIALIDASE"/>
    <property type="match status" value="1"/>
</dbReference>
<dbReference type="AlphaFoldDB" id="F2TXT0"/>
<organism evidence="3">
    <name type="scientific">Salpingoeca rosetta (strain ATCC 50818 / BSB-021)</name>
    <dbReference type="NCBI Taxonomy" id="946362"/>
    <lineage>
        <taxon>Eukaryota</taxon>
        <taxon>Choanoflagellata</taxon>
        <taxon>Craspedida</taxon>
        <taxon>Salpingoecidae</taxon>
        <taxon>Salpingoeca</taxon>
    </lineage>
</organism>
<evidence type="ECO:0000313" key="3">
    <source>
        <dbReference type="Proteomes" id="UP000007799"/>
    </source>
</evidence>
<dbReference type="PANTHER" id="PTHR10628:SF30">
    <property type="entry name" value="EXO-ALPHA-SIALIDASE"/>
    <property type="match status" value="1"/>
</dbReference>
<protein>
    <submittedName>
        <fullName evidence="2">Exo-alpha-sialidase</fullName>
    </submittedName>
</protein>
<dbReference type="OrthoDB" id="2739686at2759"/>
<evidence type="ECO:0000313" key="2">
    <source>
        <dbReference type="EMBL" id="EGD76189.1"/>
    </source>
</evidence>
<dbReference type="InParanoid" id="F2TXT0"/>
<dbReference type="InterPro" id="IPR036278">
    <property type="entry name" value="Sialidase_sf"/>
</dbReference>
<dbReference type="GeneID" id="16078959"/>
<dbReference type="GO" id="GO:0004308">
    <property type="term" value="F:exo-alpha-sialidase activity"/>
    <property type="evidence" value="ECO:0007669"/>
    <property type="project" value="InterPro"/>
</dbReference>
<dbReference type="KEGG" id="sre:PTSG_00896"/>
<keyword evidence="3" id="KW-1185">Reference proteome</keyword>
<evidence type="ECO:0000259" key="1">
    <source>
        <dbReference type="Pfam" id="PF13088"/>
    </source>
</evidence>
<dbReference type="eggNOG" id="ENOG502QSFT">
    <property type="taxonomic scope" value="Eukaryota"/>
</dbReference>
<dbReference type="CDD" id="cd15482">
    <property type="entry name" value="Sialidase_non-viral"/>
    <property type="match status" value="1"/>
</dbReference>
<proteinExistence type="predicted"/>
<dbReference type="GO" id="GO:0016020">
    <property type="term" value="C:membrane"/>
    <property type="evidence" value="ECO:0007669"/>
    <property type="project" value="TreeGrafter"/>
</dbReference>
<dbReference type="InterPro" id="IPR026856">
    <property type="entry name" value="Sialidase_fam"/>
</dbReference>
<name>F2TXT0_SALR5</name>
<dbReference type="Pfam" id="PF13088">
    <property type="entry name" value="BNR_2"/>
    <property type="match status" value="1"/>
</dbReference>
<reference evidence="2" key="1">
    <citation type="submission" date="2009-08" db="EMBL/GenBank/DDBJ databases">
        <title>Annotation of Salpingoeca rosetta.</title>
        <authorList>
            <consortium name="The Broad Institute Genome Sequencing Platform"/>
            <person name="Russ C."/>
            <person name="Cuomo C."/>
            <person name="Burger G."/>
            <person name="Gray M.W."/>
            <person name="Holland P.W.H."/>
            <person name="King N."/>
            <person name="Lang F.B.F."/>
            <person name="Roger A.J."/>
            <person name="Ruiz-Trillo I."/>
            <person name="Young S.K."/>
            <person name="Zeng Q."/>
            <person name="Gargeya S."/>
            <person name="Alvarado L."/>
            <person name="Berlin A."/>
            <person name="Chapman S.B."/>
            <person name="Chen Z."/>
            <person name="Freedman E."/>
            <person name="Gellesch M."/>
            <person name="Goldberg J."/>
            <person name="Griggs A."/>
            <person name="Gujja S."/>
            <person name="Heilman E."/>
            <person name="Heiman D."/>
            <person name="Howarth C."/>
            <person name="Mehta T."/>
            <person name="Neiman D."/>
            <person name="Pearson M."/>
            <person name="Roberts A."/>
            <person name="Saif S."/>
            <person name="Shea T."/>
            <person name="Shenoy N."/>
            <person name="Sisk P."/>
            <person name="Stolte C."/>
            <person name="Sykes S."/>
            <person name="White J."/>
            <person name="Yandava C."/>
            <person name="Haas B."/>
            <person name="Nusbaum C."/>
            <person name="Birren B."/>
        </authorList>
    </citation>
    <scope>NUCLEOTIDE SEQUENCE [LARGE SCALE GENOMIC DNA]</scope>
    <source>
        <strain evidence="2">ATCC 50818</strain>
    </source>
</reference>
<sequence>MRGKCGGGGGGGGDTVPVLAHVVLLLSFFVTTTVTGLPSGQLVDVFKAGEEGYYCIKIPDLVVTGNGSLLAFGEARVSNCSDYAETHLVMKRSTDLGRTWSRLQVVHREAGAVIGNAAPVVLRTSGRILLPHCRNNLNIFLTYSDDDGLSWSAPVHVPNAVDPSWHWVGLGPPGGLHLQSGRVLIPAYYDNVGPHWDDGQFTHIHVMYSDDEGATWHIGAQVQQHEGDEFSNENQAAELLNGTLIFNARTMLTHRFLISSHDGGKTYAHDGALATTLVQPVDGCEGSTVRAPTNDTLYYSGPTATTLRYNMTLHHSTDYGATWAPLRVVDKGPSGYSALAFLPTGQLGMLYERSPDLRVVFVPTAISFLVVM</sequence>
<accession>F2TXT0</accession>